<evidence type="ECO:0000313" key="7">
    <source>
        <dbReference type="EMBL" id="KAH7030620.1"/>
    </source>
</evidence>
<dbReference type="PANTHER" id="PTHR46910:SF3">
    <property type="entry name" value="HALOTOLERANCE PROTEIN 9-RELATED"/>
    <property type="match status" value="1"/>
</dbReference>
<dbReference type="GO" id="GO:0000981">
    <property type="term" value="F:DNA-binding transcription factor activity, RNA polymerase II-specific"/>
    <property type="evidence" value="ECO:0007669"/>
    <property type="project" value="InterPro"/>
</dbReference>
<dbReference type="SUPFAM" id="SSF57701">
    <property type="entry name" value="Zn2/Cys6 DNA-binding domain"/>
    <property type="match status" value="1"/>
</dbReference>
<dbReference type="CDD" id="cd00067">
    <property type="entry name" value="GAL4"/>
    <property type="match status" value="1"/>
</dbReference>
<comment type="caution">
    <text evidence="7">The sequence shown here is derived from an EMBL/GenBank/DDBJ whole genome shotgun (WGS) entry which is preliminary data.</text>
</comment>
<dbReference type="InterPro" id="IPR050987">
    <property type="entry name" value="AtrR-like"/>
</dbReference>
<dbReference type="GO" id="GO:0005634">
    <property type="term" value="C:nucleus"/>
    <property type="evidence" value="ECO:0007669"/>
    <property type="project" value="UniProtKB-SubCell"/>
</dbReference>
<dbReference type="OrthoDB" id="10001928at2759"/>
<dbReference type="Proteomes" id="UP000756346">
    <property type="component" value="Unassembled WGS sequence"/>
</dbReference>
<feature type="region of interest" description="Disordered" evidence="5">
    <location>
        <begin position="619"/>
        <end position="642"/>
    </location>
</feature>
<evidence type="ECO:0000259" key="6">
    <source>
        <dbReference type="PROSITE" id="PS50048"/>
    </source>
</evidence>
<evidence type="ECO:0000256" key="5">
    <source>
        <dbReference type="SAM" id="MobiDB-lite"/>
    </source>
</evidence>
<feature type="domain" description="Zn(2)-C6 fungal-type" evidence="6">
    <location>
        <begin position="10"/>
        <end position="59"/>
    </location>
</feature>
<dbReference type="AlphaFoldDB" id="A0A9P9BQ85"/>
<evidence type="ECO:0000256" key="2">
    <source>
        <dbReference type="ARBA" id="ARBA00022723"/>
    </source>
</evidence>
<feature type="region of interest" description="Disordered" evidence="5">
    <location>
        <begin position="86"/>
        <end position="108"/>
    </location>
</feature>
<dbReference type="InterPro" id="IPR036864">
    <property type="entry name" value="Zn2-C6_fun-type_DNA-bd_sf"/>
</dbReference>
<keyword evidence="2" id="KW-0479">Metal-binding</keyword>
<dbReference type="PANTHER" id="PTHR46910">
    <property type="entry name" value="TRANSCRIPTION FACTOR PDR1"/>
    <property type="match status" value="1"/>
</dbReference>
<evidence type="ECO:0000256" key="3">
    <source>
        <dbReference type="ARBA" id="ARBA00023125"/>
    </source>
</evidence>
<proteinExistence type="predicted"/>
<dbReference type="GO" id="GO:0003677">
    <property type="term" value="F:DNA binding"/>
    <property type="evidence" value="ECO:0007669"/>
    <property type="project" value="UniProtKB-KW"/>
</dbReference>
<keyword evidence="4" id="KW-0539">Nucleus</keyword>
<gene>
    <name evidence="7" type="ORF">B0I36DRAFT_408715</name>
</gene>
<feature type="compositionally biased region" description="Polar residues" evidence="5">
    <location>
        <begin position="760"/>
        <end position="792"/>
    </location>
</feature>
<reference evidence="7" key="1">
    <citation type="journal article" date="2021" name="Nat. Commun.">
        <title>Genetic determinants of endophytism in the Arabidopsis root mycobiome.</title>
        <authorList>
            <person name="Mesny F."/>
            <person name="Miyauchi S."/>
            <person name="Thiergart T."/>
            <person name="Pickel B."/>
            <person name="Atanasova L."/>
            <person name="Karlsson M."/>
            <person name="Huettel B."/>
            <person name="Barry K.W."/>
            <person name="Haridas S."/>
            <person name="Chen C."/>
            <person name="Bauer D."/>
            <person name="Andreopoulos W."/>
            <person name="Pangilinan J."/>
            <person name="LaButti K."/>
            <person name="Riley R."/>
            <person name="Lipzen A."/>
            <person name="Clum A."/>
            <person name="Drula E."/>
            <person name="Henrissat B."/>
            <person name="Kohler A."/>
            <person name="Grigoriev I.V."/>
            <person name="Martin F.M."/>
            <person name="Hacquard S."/>
        </authorList>
    </citation>
    <scope>NUCLEOTIDE SEQUENCE</scope>
    <source>
        <strain evidence="7">MPI-CAGE-CH-0230</strain>
    </source>
</reference>
<name>A0A9P9BQ85_9PEZI</name>
<dbReference type="CDD" id="cd12148">
    <property type="entry name" value="fungal_TF_MHR"/>
    <property type="match status" value="1"/>
</dbReference>
<dbReference type="PROSITE" id="PS50048">
    <property type="entry name" value="ZN2_CY6_FUNGAL_2"/>
    <property type="match status" value="1"/>
</dbReference>
<accession>A0A9P9BQ85</accession>
<evidence type="ECO:0000256" key="1">
    <source>
        <dbReference type="ARBA" id="ARBA00004123"/>
    </source>
</evidence>
<sequence>MQDSARANQVCDRCRRRKIRCAGDGSSVSLEYSVVLPGHPFSDRPQARCTPCTTAQVPCLRSTALKRNRKRKSFYENEAIQERLLEQHQDNEAVENGQSLAASAEQARHRPATFAHDLILQQASPRRHAEQGTKDLGSTPSLAPARGSQHATSTPRDYQSRPVSKLSPADPVVGHMGRLVPNDGGVSLFAGSTSGVHFVSQTEQTMQQLRLSTNQYPNSAYSLHLHSVARLGTQEDDLTLIANIVPQIQSNAITVIESTIDFLTPLYPAIHKPSSLPVYRHLLVGSGCKYPLVQLYQVLLLLAIGSIATPSPSCSRRHSHLLCHAEYYYSLATVISARAMTVSCLETLQGLVLAQIYLQVSSRGEEALQLGGVATRMAQSLGLHRHSARFKMSPLETEMRRRLWGCQSTLDTFASTYHGMPRLIRTQDVDADNPTPVDHDQMSASQIAFPLPGERSEIDYAICTFSIARTLGKTLERLYTTTDRRGGVDKIHQLRAEVELWTRTLPSEVNDDEYFNTISPHQHGRTPTGTDTAQLHNCEGQLGQIEFSTAQHSAPGASALRGSLGAMLLRIIKRITTIHIHRPALAFTSSNPQVLESLRTCTSASGDLIRIMDWITTNQSEDARHPPSVETGRTGPTNTNGSPDILRKRLFLSSLYPNGVHMLWQAGLTILFSKWKGHPIEASSTTTQGFQDASSDTGYHLVLKCASTMRSISDLCDDDDDDAPSAHGGHNSNGVNICADILEQLARKTFPNAHSPHVISWTNSDGRNDGANTTEHQQQHMASQKSKQSALDNQTGHYAEWQQQESPSWDLWDWPMASALDLANILDALPFEMSMEEDLGTMQHRP</sequence>
<dbReference type="Gene3D" id="4.10.240.10">
    <property type="entry name" value="Zn(2)-C6 fungal-type DNA-binding domain"/>
    <property type="match status" value="1"/>
</dbReference>
<dbReference type="EMBL" id="JAGTJQ010000005">
    <property type="protein sequence ID" value="KAH7030620.1"/>
    <property type="molecule type" value="Genomic_DNA"/>
</dbReference>
<evidence type="ECO:0000313" key="8">
    <source>
        <dbReference type="Proteomes" id="UP000756346"/>
    </source>
</evidence>
<protein>
    <submittedName>
        <fullName evidence="7">Fungal-specific transcription factor domain-containing protein</fullName>
    </submittedName>
</protein>
<organism evidence="7 8">
    <name type="scientific">Microdochium trichocladiopsis</name>
    <dbReference type="NCBI Taxonomy" id="1682393"/>
    <lineage>
        <taxon>Eukaryota</taxon>
        <taxon>Fungi</taxon>
        <taxon>Dikarya</taxon>
        <taxon>Ascomycota</taxon>
        <taxon>Pezizomycotina</taxon>
        <taxon>Sordariomycetes</taxon>
        <taxon>Xylariomycetidae</taxon>
        <taxon>Xylariales</taxon>
        <taxon>Microdochiaceae</taxon>
        <taxon>Microdochium</taxon>
    </lineage>
</organism>
<dbReference type="Pfam" id="PF04082">
    <property type="entry name" value="Fungal_trans"/>
    <property type="match status" value="1"/>
</dbReference>
<dbReference type="RefSeq" id="XP_046012300.1">
    <property type="nucleotide sequence ID" value="XM_046161878.1"/>
</dbReference>
<comment type="subcellular location">
    <subcellularLocation>
        <location evidence="1">Nucleus</location>
    </subcellularLocation>
</comment>
<dbReference type="GO" id="GO:0008270">
    <property type="term" value="F:zinc ion binding"/>
    <property type="evidence" value="ECO:0007669"/>
    <property type="project" value="InterPro"/>
</dbReference>
<dbReference type="SMART" id="SM00906">
    <property type="entry name" value="Fungal_trans"/>
    <property type="match status" value="1"/>
</dbReference>
<dbReference type="InterPro" id="IPR001138">
    <property type="entry name" value="Zn2Cys6_DnaBD"/>
</dbReference>
<dbReference type="InterPro" id="IPR007219">
    <property type="entry name" value="XnlR_reg_dom"/>
</dbReference>
<keyword evidence="3" id="KW-0238">DNA-binding</keyword>
<dbReference type="GeneID" id="70191424"/>
<dbReference type="GO" id="GO:0006351">
    <property type="term" value="P:DNA-templated transcription"/>
    <property type="evidence" value="ECO:0007669"/>
    <property type="project" value="InterPro"/>
</dbReference>
<keyword evidence="8" id="KW-1185">Reference proteome</keyword>
<evidence type="ECO:0000256" key="4">
    <source>
        <dbReference type="ARBA" id="ARBA00023242"/>
    </source>
</evidence>
<feature type="region of interest" description="Disordered" evidence="5">
    <location>
        <begin position="756"/>
        <end position="792"/>
    </location>
</feature>
<feature type="region of interest" description="Disordered" evidence="5">
    <location>
        <begin position="124"/>
        <end position="175"/>
    </location>
</feature>